<evidence type="ECO:0000313" key="1">
    <source>
        <dbReference type="EMBL" id="GMK44168.1"/>
    </source>
</evidence>
<proteinExistence type="predicted"/>
<dbReference type="Proteomes" id="UP001285921">
    <property type="component" value="Unassembled WGS sequence"/>
</dbReference>
<evidence type="ECO:0000313" key="2">
    <source>
        <dbReference type="Proteomes" id="UP001285921"/>
    </source>
</evidence>
<dbReference type="EMBL" id="BTCL01000003">
    <property type="protein sequence ID" value="GMK44168.1"/>
    <property type="molecule type" value="Genomic_DNA"/>
</dbReference>
<reference evidence="1 2" key="1">
    <citation type="submission" date="2023-05" db="EMBL/GenBank/DDBJ databases">
        <title>Draft genome of Paenibacillus sp. CCS26.</title>
        <authorList>
            <person name="Akita H."/>
            <person name="Shinto Y."/>
            <person name="Kimura Z."/>
        </authorList>
    </citation>
    <scope>NUCLEOTIDE SEQUENCE [LARGE SCALE GENOMIC DNA]</scope>
    <source>
        <strain evidence="1 2">CCS26</strain>
    </source>
</reference>
<name>A0ABQ6NHZ6_9BACL</name>
<sequence>MRLAANDVVELRALIPATSTQTAINISAVIQYPPFGGVADQPIASASLRIIKLTA</sequence>
<protein>
    <submittedName>
        <fullName evidence="1">Uncharacterized protein</fullName>
    </submittedName>
</protein>
<organism evidence="1 2">
    <name type="scientific">Paenibacillus glycanilyticus</name>
    <dbReference type="NCBI Taxonomy" id="126569"/>
    <lineage>
        <taxon>Bacteria</taxon>
        <taxon>Bacillati</taxon>
        <taxon>Bacillota</taxon>
        <taxon>Bacilli</taxon>
        <taxon>Bacillales</taxon>
        <taxon>Paenibacillaceae</taxon>
        <taxon>Paenibacillus</taxon>
    </lineage>
</organism>
<keyword evidence="2" id="KW-1185">Reference proteome</keyword>
<gene>
    <name evidence="1" type="ORF">PghCCS26_12950</name>
</gene>
<comment type="caution">
    <text evidence="1">The sequence shown here is derived from an EMBL/GenBank/DDBJ whole genome shotgun (WGS) entry which is preliminary data.</text>
</comment>
<dbReference type="RefSeq" id="WP_317979219.1">
    <property type="nucleotide sequence ID" value="NZ_BTCL01000003.1"/>
</dbReference>
<accession>A0ABQ6NHZ6</accession>